<proteinExistence type="predicted"/>
<sequence>MRVATGIGVDADLHPGEQAVPEERPLHRDRGLSAVRARAENRVRRGGRGTQDARVLRTPPRSRERRRGALVPSFPTPTCCAPVAAR</sequence>
<evidence type="ECO:0000256" key="1">
    <source>
        <dbReference type="SAM" id="MobiDB-lite"/>
    </source>
</evidence>
<dbReference type="Proteomes" id="UP001501195">
    <property type="component" value="Unassembled WGS sequence"/>
</dbReference>
<reference evidence="3" key="1">
    <citation type="journal article" date="2019" name="Int. J. Syst. Evol. Microbiol.">
        <title>The Global Catalogue of Microorganisms (GCM) 10K type strain sequencing project: providing services to taxonomists for standard genome sequencing and annotation.</title>
        <authorList>
            <consortium name="The Broad Institute Genomics Platform"/>
            <consortium name="The Broad Institute Genome Sequencing Center for Infectious Disease"/>
            <person name="Wu L."/>
            <person name="Ma J."/>
        </authorList>
    </citation>
    <scope>NUCLEOTIDE SEQUENCE [LARGE SCALE GENOMIC DNA]</scope>
    <source>
        <strain evidence="3">JCM 18126</strain>
    </source>
</reference>
<protein>
    <submittedName>
        <fullName evidence="2">Uncharacterized protein</fullName>
    </submittedName>
</protein>
<evidence type="ECO:0000313" key="3">
    <source>
        <dbReference type="Proteomes" id="UP001501195"/>
    </source>
</evidence>
<comment type="caution">
    <text evidence="2">The sequence shown here is derived from an EMBL/GenBank/DDBJ whole genome shotgun (WGS) entry which is preliminary data.</text>
</comment>
<organism evidence="2 3">
    <name type="scientific">Kineococcus glutinatus</name>
    <dbReference type="NCBI Taxonomy" id="1070872"/>
    <lineage>
        <taxon>Bacteria</taxon>
        <taxon>Bacillati</taxon>
        <taxon>Actinomycetota</taxon>
        <taxon>Actinomycetes</taxon>
        <taxon>Kineosporiales</taxon>
        <taxon>Kineosporiaceae</taxon>
        <taxon>Kineococcus</taxon>
    </lineage>
</organism>
<gene>
    <name evidence="2" type="ORF">GCM10023225_17490</name>
</gene>
<dbReference type="EMBL" id="BAABIL010000232">
    <property type="protein sequence ID" value="GAA4977186.1"/>
    <property type="molecule type" value="Genomic_DNA"/>
</dbReference>
<accession>A0ABP9HSR6</accession>
<evidence type="ECO:0000313" key="2">
    <source>
        <dbReference type="EMBL" id="GAA4977186.1"/>
    </source>
</evidence>
<keyword evidence="3" id="KW-1185">Reference proteome</keyword>
<feature type="compositionally biased region" description="Basic and acidic residues" evidence="1">
    <location>
        <begin position="11"/>
        <end position="43"/>
    </location>
</feature>
<name>A0ABP9HSR6_9ACTN</name>
<feature type="region of interest" description="Disordered" evidence="1">
    <location>
        <begin position="1"/>
        <end position="76"/>
    </location>
</feature>